<dbReference type="EMBL" id="VIEB01000393">
    <property type="protein sequence ID" value="TQD92428.1"/>
    <property type="molecule type" value="Genomic_DNA"/>
</dbReference>
<keyword evidence="2" id="KW-0812">Transmembrane</keyword>
<evidence type="ECO:0008006" key="5">
    <source>
        <dbReference type="Google" id="ProtNLM"/>
    </source>
</evidence>
<evidence type="ECO:0000256" key="2">
    <source>
        <dbReference type="SAM" id="Phobius"/>
    </source>
</evidence>
<feature type="compositionally biased region" description="Acidic residues" evidence="1">
    <location>
        <begin position="91"/>
        <end position="100"/>
    </location>
</feature>
<comment type="caution">
    <text evidence="3">The sequence shown here is derived from an EMBL/GenBank/DDBJ whole genome shotgun (WGS) entry which is preliminary data.</text>
</comment>
<keyword evidence="4" id="KW-1185">Reference proteome</keyword>
<evidence type="ECO:0000313" key="3">
    <source>
        <dbReference type="EMBL" id="TQD92428.1"/>
    </source>
</evidence>
<dbReference type="AlphaFoldDB" id="A0A540M154"/>
<accession>A0A540M154</accession>
<feature type="transmembrane region" description="Helical" evidence="2">
    <location>
        <begin position="46"/>
        <end position="71"/>
    </location>
</feature>
<evidence type="ECO:0000313" key="4">
    <source>
        <dbReference type="Proteomes" id="UP000315295"/>
    </source>
</evidence>
<keyword evidence="2" id="KW-1133">Transmembrane helix</keyword>
<organism evidence="3 4">
    <name type="scientific">Malus baccata</name>
    <name type="common">Siberian crab apple</name>
    <name type="synonym">Pyrus baccata</name>
    <dbReference type="NCBI Taxonomy" id="106549"/>
    <lineage>
        <taxon>Eukaryota</taxon>
        <taxon>Viridiplantae</taxon>
        <taxon>Streptophyta</taxon>
        <taxon>Embryophyta</taxon>
        <taxon>Tracheophyta</taxon>
        <taxon>Spermatophyta</taxon>
        <taxon>Magnoliopsida</taxon>
        <taxon>eudicotyledons</taxon>
        <taxon>Gunneridae</taxon>
        <taxon>Pentapetalae</taxon>
        <taxon>rosids</taxon>
        <taxon>fabids</taxon>
        <taxon>Rosales</taxon>
        <taxon>Rosaceae</taxon>
        <taxon>Amygdaloideae</taxon>
        <taxon>Maleae</taxon>
        <taxon>Malus</taxon>
    </lineage>
</organism>
<feature type="compositionally biased region" description="Acidic residues" evidence="1">
    <location>
        <begin position="110"/>
        <end position="124"/>
    </location>
</feature>
<feature type="region of interest" description="Disordered" evidence="1">
    <location>
        <begin position="88"/>
        <end position="124"/>
    </location>
</feature>
<protein>
    <recommendedName>
        <fullName evidence="5">Transmembrane protein</fullName>
    </recommendedName>
</protein>
<dbReference type="STRING" id="106549.A0A540M154"/>
<reference evidence="3 4" key="1">
    <citation type="journal article" date="2019" name="G3 (Bethesda)">
        <title>Sequencing of a Wild Apple (Malus baccata) Genome Unravels the Differences Between Cultivated and Wild Apple Species Regarding Disease Resistance and Cold Tolerance.</title>
        <authorList>
            <person name="Chen X."/>
        </authorList>
    </citation>
    <scope>NUCLEOTIDE SEQUENCE [LARGE SCALE GENOMIC DNA]</scope>
    <source>
        <strain evidence="4">cv. Shandingzi</strain>
        <tissue evidence="3">Leaves</tissue>
    </source>
</reference>
<dbReference type="PANTHER" id="PTHR36715:SF1">
    <property type="entry name" value="PROTEIN, PUTATIVE-RELATED"/>
    <property type="match status" value="1"/>
</dbReference>
<dbReference type="PANTHER" id="PTHR36715">
    <property type="entry name" value="BNAANNG41370D PROTEIN"/>
    <property type="match status" value="1"/>
</dbReference>
<evidence type="ECO:0000256" key="1">
    <source>
        <dbReference type="SAM" id="MobiDB-lite"/>
    </source>
</evidence>
<gene>
    <name evidence="3" type="ORF">C1H46_021989</name>
</gene>
<name>A0A540M154_MALBA</name>
<dbReference type="Proteomes" id="UP000315295">
    <property type="component" value="Unassembled WGS sequence"/>
</dbReference>
<proteinExistence type="predicted"/>
<sequence>MEIPVLNIITDLPSRLTSLPDPSFLWQSLSFPGIQNVSQAYSLWTWGALVLAILASFGTLIAIINIFVIGLRRLRILDPQPLNQQLHDGEYSDVSDDDDICSASSASSLSDEDLEPEISFDDESNSIGRDEQFHVKGSGYYGDDGVQNRNFGLLRRRSFGGHRFSWSNFTAGNSVVKLWDASSPATFLSADPAPSGLVSLGVWDARVGCRIPAILAEWGPQIGRIVGVASGGVEKVYVKDGVTGHLTVGDVRKVASPLGSVTEADVDDTWWDADAVVVTDESAVSGCDSAVIRCCSAVRSYLL</sequence>
<keyword evidence="2" id="KW-0472">Membrane</keyword>